<dbReference type="InterPro" id="IPR010036">
    <property type="entry name" value="MDP_1_eu_arc"/>
</dbReference>
<dbReference type="NCBIfam" id="TIGR01681">
    <property type="entry name" value="HAD-SF-IIIC"/>
    <property type="match status" value="1"/>
</dbReference>
<accession>A0ABR2W5Y3</accession>
<dbReference type="Gene3D" id="3.40.50.1000">
    <property type="entry name" value="HAD superfamily/HAD-like"/>
    <property type="match status" value="1"/>
</dbReference>
<dbReference type="SUPFAM" id="SSF56784">
    <property type="entry name" value="HAD-like"/>
    <property type="match status" value="1"/>
</dbReference>
<keyword evidence="2" id="KW-1185">Reference proteome</keyword>
<dbReference type="InterPro" id="IPR010033">
    <property type="entry name" value="HAD_SF_ppase_IIIC"/>
</dbReference>
<dbReference type="Proteomes" id="UP001479436">
    <property type="component" value="Unassembled WGS sequence"/>
</dbReference>
<organism evidence="1 2">
    <name type="scientific">Basidiobolus ranarum</name>
    <dbReference type="NCBI Taxonomy" id="34480"/>
    <lineage>
        <taxon>Eukaryota</taxon>
        <taxon>Fungi</taxon>
        <taxon>Fungi incertae sedis</taxon>
        <taxon>Zoopagomycota</taxon>
        <taxon>Entomophthoromycotina</taxon>
        <taxon>Basidiobolomycetes</taxon>
        <taxon>Basidiobolales</taxon>
        <taxon>Basidiobolaceae</taxon>
        <taxon>Basidiobolus</taxon>
    </lineage>
</organism>
<dbReference type="Pfam" id="PF12689">
    <property type="entry name" value="Acid_PPase"/>
    <property type="match status" value="1"/>
</dbReference>
<dbReference type="SFLD" id="SFLDS00003">
    <property type="entry name" value="Haloacid_Dehalogenase"/>
    <property type="match status" value="1"/>
</dbReference>
<dbReference type="NCBIfam" id="TIGR01685">
    <property type="entry name" value="MDP-1"/>
    <property type="match status" value="1"/>
</dbReference>
<dbReference type="PANTHER" id="PTHR17901">
    <property type="entry name" value="MAGNESIUM-DEPENDENT PHOSPHATASE 1 MDP1"/>
    <property type="match status" value="1"/>
</dbReference>
<dbReference type="SFLD" id="SFLDG01129">
    <property type="entry name" value="C1.5:_HAD__Beta-PGM__Phosphata"/>
    <property type="match status" value="1"/>
</dbReference>
<evidence type="ECO:0008006" key="3">
    <source>
        <dbReference type="Google" id="ProtNLM"/>
    </source>
</evidence>
<dbReference type="InterPro" id="IPR023214">
    <property type="entry name" value="HAD_sf"/>
</dbReference>
<dbReference type="SFLD" id="SFLDG01131">
    <property type="entry name" value="C1.5.2:_MDP_Like"/>
    <property type="match status" value="1"/>
</dbReference>
<dbReference type="PANTHER" id="PTHR17901:SF14">
    <property type="entry name" value="MAGNESIUM-DEPENDENT PHOSPHATASE 1"/>
    <property type="match status" value="1"/>
</dbReference>
<gene>
    <name evidence="1" type="ORF">K7432_003873</name>
</gene>
<evidence type="ECO:0000313" key="1">
    <source>
        <dbReference type="EMBL" id="KAK9720809.1"/>
    </source>
</evidence>
<dbReference type="EMBL" id="JASJQH010007000">
    <property type="protein sequence ID" value="KAK9720809.1"/>
    <property type="molecule type" value="Genomic_DNA"/>
</dbReference>
<comment type="caution">
    <text evidence="1">The sequence shown here is derived from an EMBL/GenBank/DDBJ whole genome shotgun (WGS) entry which is preliminary data.</text>
</comment>
<protein>
    <recommendedName>
        <fullName evidence="3">Magnesium-dependent phosphatase 1</fullName>
    </recommendedName>
</protein>
<evidence type="ECO:0000313" key="2">
    <source>
        <dbReference type="Proteomes" id="UP001479436"/>
    </source>
</evidence>
<reference evidence="1 2" key="1">
    <citation type="submission" date="2023-04" db="EMBL/GenBank/DDBJ databases">
        <title>Genome of Basidiobolus ranarum AG-B5.</title>
        <authorList>
            <person name="Stajich J.E."/>
            <person name="Carter-House D."/>
            <person name="Gryganskyi A."/>
        </authorList>
    </citation>
    <scope>NUCLEOTIDE SEQUENCE [LARGE SCALE GENOMIC DNA]</scope>
    <source>
        <strain evidence="1 2">AG-B5</strain>
    </source>
</reference>
<dbReference type="InterPro" id="IPR036412">
    <property type="entry name" value="HAD-like_sf"/>
</dbReference>
<name>A0ABR2W5Y3_9FUNG</name>
<sequence>MKIPAAHLLPKVIVFDLDYTLWPLWLDTHLNGPPFEATVDGVKDCSGNTVKFYPDVPIVLELCRRLSDTMLAVASRTHEPKWANQIITQMKVRLDETQLSKINGLLSSEAPEALPFQKYIDHSEIYPGSKVQHFKRICKELGIQYEDMIFFDDEFRNIKEVGKLGVKCVYVQDGVTLKNFLQALEEFAQDKMERL</sequence>
<proteinExistence type="predicted"/>